<dbReference type="PANTHER" id="PTHR16943:SF8">
    <property type="entry name" value="2-METHYLCITRATE DEHYDRATASE"/>
    <property type="match status" value="1"/>
</dbReference>
<dbReference type="InterPro" id="IPR036148">
    <property type="entry name" value="MmgE/PrpD_sf"/>
</dbReference>
<dbReference type="InterPro" id="IPR042188">
    <property type="entry name" value="MmgE/PrpD_sf_2"/>
</dbReference>
<accession>A0A6I1EME5</accession>
<dbReference type="EMBL" id="WEHX01000070">
    <property type="protein sequence ID" value="KAB7656568.1"/>
    <property type="molecule type" value="Genomic_DNA"/>
</dbReference>
<gene>
    <name evidence="4" type="ORF">GBM95_08925</name>
</gene>
<dbReference type="InterPro" id="IPR005656">
    <property type="entry name" value="MmgE_PrpD"/>
</dbReference>
<comment type="caution">
    <text evidence="4">The sequence shown here is derived from an EMBL/GenBank/DDBJ whole genome shotgun (WGS) entry which is preliminary data.</text>
</comment>
<evidence type="ECO:0000259" key="3">
    <source>
        <dbReference type="Pfam" id="PF19305"/>
    </source>
</evidence>
<reference evidence="4 5" key="1">
    <citation type="submission" date="2019-10" db="EMBL/GenBank/DDBJ databases">
        <title>Genome diversity of Sutterella seckii.</title>
        <authorList>
            <person name="Chaplin A.V."/>
            <person name="Sokolova S.R."/>
            <person name="Mosin K.A."/>
            <person name="Ivanova E.L."/>
            <person name="Kochetkova T.O."/>
            <person name="Goltsov A.Y."/>
            <person name="Trofimov D.Y."/>
            <person name="Efimov B.A."/>
        </authorList>
    </citation>
    <scope>NUCLEOTIDE SEQUENCE [LARGE SCALE GENOMIC DNA]</scope>
    <source>
        <strain evidence="4 5">ASD393</strain>
    </source>
</reference>
<proteinExistence type="inferred from homology"/>
<dbReference type="Gene3D" id="1.10.4100.10">
    <property type="entry name" value="2-methylcitrate dehydratase PrpD"/>
    <property type="match status" value="1"/>
</dbReference>
<feature type="domain" description="MmgE/PrpD N-terminal" evidence="2">
    <location>
        <begin position="9"/>
        <end position="246"/>
    </location>
</feature>
<dbReference type="InterPro" id="IPR042183">
    <property type="entry name" value="MmgE/PrpD_sf_1"/>
</dbReference>
<dbReference type="InterPro" id="IPR045336">
    <property type="entry name" value="MmgE_PrpD_N"/>
</dbReference>
<evidence type="ECO:0000256" key="1">
    <source>
        <dbReference type="ARBA" id="ARBA00006174"/>
    </source>
</evidence>
<name>A0A6I1EME5_9BURK</name>
<dbReference type="InterPro" id="IPR045337">
    <property type="entry name" value="MmgE_PrpD_C"/>
</dbReference>
<evidence type="ECO:0000313" key="5">
    <source>
        <dbReference type="Proteomes" id="UP000430564"/>
    </source>
</evidence>
<dbReference type="AlphaFoldDB" id="A0A6I1EME5"/>
<dbReference type="Pfam" id="PF19305">
    <property type="entry name" value="MmgE_PrpD_C"/>
    <property type="match status" value="1"/>
</dbReference>
<dbReference type="OrthoDB" id="9791416at2"/>
<dbReference type="Gene3D" id="3.30.1330.120">
    <property type="entry name" value="2-methylcitrate dehydratase PrpD"/>
    <property type="match status" value="1"/>
</dbReference>
<dbReference type="GO" id="GO:0016829">
    <property type="term" value="F:lyase activity"/>
    <property type="evidence" value="ECO:0007669"/>
    <property type="project" value="InterPro"/>
</dbReference>
<dbReference type="PANTHER" id="PTHR16943">
    <property type="entry name" value="2-METHYLCITRATE DEHYDRATASE-RELATED"/>
    <property type="match status" value="1"/>
</dbReference>
<dbReference type="RefSeq" id="WP_152158783.1">
    <property type="nucleotide sequence ID" value="NZ_WEHX01000070.1"/>
</dbReference>
<dbReference type="SUPFAM" id="SSF103378">
    <property type="entry name" value="2-methylcitrate dehydratase PrpD"/>
    <property type="match status" value="1"/>
</dbReference>
<organism evidence="4 5">
    <name type="scientific">Sutterella seckii</name>
    <dbReference type="NCBI Taxonomy" id="1944635"/>
    <lineage>
        <taxon>Bacteria</taxon>
        <taxon>Pseudomonadati</taxon>
        <taxon>Pseudomonadota</taxon>
        <taxon>Betaproteobacteria</taxon>
        <taxon>Burkholderiales</taxon>
        <taxon>Sutterellaceae</taxon>
        <taxon>Sutterella</taxon>
    </lineage>
</organism>
<evidence type="ECO:0000259" key="2">
    <source>
        <dbReference type="Pfam" id="PF03972"/>
    </source>
</evidence>
<feature type="domain" description="MmgE/PrpD C-terminal" evidence="3">
    <location>
        <begin position="266"/>
        <end position="431"/>
    </location>
</feature>
<evidence type="ECO:0000313" key="4">
    <source>
        <dbReference type="EMBL" id="KAB7656568.1"/>
    </source>
</evidence>
<dbReference type="Pfam" id="PF03972">
    <property type="entry name" value="MmgE_PrpD_N"/>
    <property type="match status" value="1"/>
</dbReference>
<dbReference type="Proteomes" id="UP000430564">
    <property type="component" value="Unassembled WGS sequence"/>
</dbReference>
<sequence length="450" mass="48315">MDEPLQAGLARFISRCDYNKIAEKFVDDAKLRVLDWIGCAVAGGGYPQTRMARQLMSVAGWNPQAFALGMPFDVPARSAAFINGIAGHVCELDDGHRTAIGHPGSVTVPVAFALGQAQDSTGKDFLKAVILGYDVFTRLGRMVNPTHYRCWHTTGTVGTFAAAAAASSLLKLTPDEVNNALGLATTMNGGLVESFGSHAKALNIAEACQNGIDAALLAKMGFTGSHSAIMGPKGFIAATCTDPHPENLENPSEETLVSDTAFFKKYSSCGHTNSPLDGLCALMKAHPDIKPEAVEKITVRTYRVAVDITSKLKAATEDEAKFSLPYCFAVQLMFGSVGLKQFAESIRKSPEVLALAKLVKVDEDPEATAAFPKRQATVEITLKDGTTFVEKRLGSSDDADLALVENKFESAAAMMDKDALKEIEQIVLHLEDYPNILPLVAQLKTLKFKD</sequence>
<protein>
    <submittedName>
        <fullName evidence="4">MmgE/PrpD family protein</fullName>
    </submittedName>
</protein>
<comment type="similarity">
    <text evidence="1">Belongs to the PrpD family.</text>
</comment>